<feature type="coiled-coil region" evidence="12">
    <location>
        <begin position="672"/>
        <end position="712"/>
    </location>
</feature>
<accession>A0ABQ0GQQ2</accession>
<feature type="region of interest" description="Disordered" evidence="13">
    <location>
        <begin position="130"/>
        <end position="293"/>
    </location>
</feature>
<keyword evidence="6" id="KW-0347">Helicase</keyword>
<organism evidence="17 18">
    <name type="scientific">Madurella fahalii</name>
    <dbReference type="NCBI Taxonomy" id="1157608"/>
    <lineage>
        <taxon>Eukaryota</taxon>
        <taxon>Fungi</taxon>
        <taxon>Dikarya</taxon>
        <taxon>Ascomycota</taxon>
        <taxon>Pezizomycotina</taxon>
        <taxon>Sordariomycetes</taxon>
        <taxon>Sordariomycetidae</taxon>
        <taxon>Sordariales</taxon>
        <taxon>Sordariales incertae sedis</taxon>
        <taxon>Madurella</taxon>
    </lineage>
</organism>
<dbReference type="PROSITE" id="PS51195">
    <property type="entry name" value="Q_MOTIF"/>
    <property type="match status" value="1"/>
</dbReference>
<evidence type="ECO:0000259" key="14">
    <source>
        <dbReference type="PROSITE" id="PS51192"/>
    </source>
</evidence>
<keyword evidence="3" id="KW-0690">Ribosome biogenesis</keyword>
<dbReference type="GeneID" id="98181021"/>
<keyword evidence="12" id="KW-0175">Coiled coil</keyword>
<feature type="domain" description="DEAD-box RNA helicase Q" evidence="16">
    <location>
        <begin position="291"/>
        <end position="319"/>
    </location>
</feature>
<feature type="compositionally biased region" description="Acidic residues" evidence="13">
    <location>
        <begin position="203"/>
        <end position="244"/>
    </location>
</feature>
<evidence type="ECO:0000256" key="7">
    <source>
        <dbReference type="ARBA" id="ARBA00022840"/>
    </source>
</evidence>
<evidence type="ECO:0000256" key="8">
    <source>
        <dbReference type="ARBA" id="ARBA00022884"/>
    </source>
</evidence>
<dbReference type="InterPro" id="IPR014001">
    <property type="entry name" value="Helicase_ATP-bd"/>
</dbReference>
<evidence type="ECO:0000313" key="18">
    <source>
        <dbReference type="Proteomes" id="UP001628179"/>
    </source>
</evidence>
<dbReference type="PANTHER" id="PTHR47959">
    <property type="entry name" value="ATP-DEPENDENT RNA HELICASE RHLE-RELATED"/>
    <property type="match status" value="1"/>
</dbReference>
<dbReference type="Gene3D" id="3.40.50.300">
    <property type="entry name" value="P-loop containing nucleotide triphosphate hydrolases"/>
    <property type="match status" value="2"/>
</dbReference>
<evidence type="ECO:0000256" key="5">
    <source>
        <dbReference type="ARBA" id="ARBA00022801"/>
    </source>
</evidence>
<feature type="domain" description="Helicase ATP-binding" evidence="14">
    <location>
        <begin position="322"/>
        <end position="496"/>
    </location>
</feature>
<name>A0ABQ0GQQ2_9PEZI</name>
<dbReference type="PROSITE" id="PS51192">
    <property type="entry name" value="HELICASE_ATP_BIND_1"/>
    <property type="match status" value="1"/>
</dbReference>
<keyword evidence="4" id="KW-0547">Nucleotide-binding</keyword>
<evidence type="ECO:0000259" key="15">
    <source>
        <dbReference type="PROSITE" id="PS51194"/>
    </source>
</evidence>
<dbReference type="InterPro" id="IPR011545">
    <property type="entry name" value="DEAD/DEAH_box_helicase_dom"/>
</dbReference>
<dbReference type="CDD" id="cd18787">
    <property type="entry name" value="SF2_C_DEAD"/>
    <property type="match status" value="1"/>
</dbReference>
<comment type="caution">
    <text evidence="17">The sequence shown here is derived from an EMBL/GenBank/DDBJ whole genome shotgun (WGS) entry which is preliminary data.</text>
</comment>
<comment type="catalytic activity">
    <reaction evidence="10">
        <text>ATP + H2O = ADP + phosphate + H(+)</text>
        <dbReference type="Rhea" id="RHEA:13065"/>
        <dbReference type="ChEBI" id="CHEBI:15377"/>
        <dbReference type="ChEBI" id="CHEBI:15378"/>
        <dbReference type="ChEBI" id="CHEBI:30616"/>
        <dbReference type="ChEBI" id="CHEBI:43474"/>
        <dbReference type="ChEBI" id="CHEBI:456216"/>
        <dbReference type="EC" id="3.6.4.13"/>
    </reaction>
</comment>
<evidence type="ECO:0000256" key="10">
    <source>
        <dbReference type="ARBA" id="ARBA00047984"/>
    </source>
</evidence>
<evidence type="ECO:0000256" key="12">
    <source>
        <dbReference type="SAM" id="Coils"/>
    </source>
</evidence>
<sequence>MAPPQKRKSFFDADDFIHTISDNEADLPDEEVLAAEAAAATAAAAPPKKKAKKDGPANKKGKKEKKGKRGAARGDVEGSEIEGKEEEEDAGVWGRNDEDDGAMDSEFEFVLEGGVKMVDDEFEGWGFEGAKKGVASGSEKVGVDLDEIIRRRRQRKEKGGEKEKEEEEVDDAGDGEMDVDIDLDDDEEGVLAEDGFGMGVGSDVEEEGGERDEEMADTDEEDEEEGGDGVGEGDDDDGDDDDDSVATPVEHPDDVDESESESEDAEEEAKRKEFFAAPEETEKPGKKNQLSSFQGMSLSRPILRGLTSVGFTKPTPIQARTIPIALMGKDVVGGAVTGSGKTAAFVVPILERLLYRPKKLPTTRVVILTPTRELAIQCHAVATKLASHTDIKFCLAVGGLSLKVQEAELRLRPDVVIATPGRFIDHMRNSASFAVETVEILVLDEADRMLEDGFADELNEILTTLPKSRQTMLFSATMTSSVDKLIRVGLNKPARIMVDSQKKTAGTLSQEFVRLRPGREEKRMGYLVHICKTLYTERVIIFFRQKKIAHRTRIIFGLLGLSCAELHGSMNQAQRIASVEAFRDGKVNYLLATDLASRGLDIKGVDTVINYEAPQTLEIYVHRVGRTARAGRSGVAITLAAEPDRKVVKAAVKAGKSQGSKIISRVIDPAEADKWQAQVDEMEDEIEEIMQEEKEEKQLAQIEMQVKKGENLIKHEDEIHSRPKRTWFETEKDKKAAKEAGRAELNGVREQMKKKGAGKLSNKDKKKLDSKAERSEGKSWKKGRAERDGKGAVLNLKKIKKPKPKRPAGGKRFKGKK</sequence>
<dbReference type="InterPro" id="IPR014014">
    <property type="entry name" value="RNA_helicase_DEAD_Q_motif"/>
</dbReference>
<feature type="short sequence motif" description="Q motif" evidence="11">
    <location>
        <begin position="291"/>
        <end position="319"/>
    </location>
</feature>
<feature type="compositionally biased region" description="Acidic residues" evidence="13">
    <location>
        <begin position="253"/>
        <end position="267"/>
    </location>
</feature>
<keyword evidence="9" id="KW-0539">Nucleus</keyword>
<dbReference type="Pfam" id="PF00271">
    <property type="entry name" value="Helicase_C"/>
    <property type="match status" value="1"/>
</dbReference>
<dbReference type="SMART" id="SM00487">
    <property type="entry name" value="DEXDc"/>
    <property type="match status" value="1"/>
</dbReference>
<keyword evidence="5" id="KW-0378">Hydrolase</keyword>
<dbReference type="InterPro" id="IPR050079">
    <property type="entry name" value="DEAD_box_RNA_helicase"/>
</dbReference>
<dbReference type="SMART" id="SM00490">
    <property type="entry name" value="HELICc"/>
    <property type="match status" value="1"/>
</dbReference>
<dbReference type="SUPFAM" id="SSF52540">
    <property type="entry name" value="P-loop containing nucleoside triphosphate hydrolases"/>
    <property type="match status" value="2"/>
</dbReference>
<dbReference type="PANTHER" id="PTHR47959:SF1">
    <property type="entry name" value="ATP-DEPENDENT RNA HELICASE DBPA"/>
    <property type="match status" value="1"/>
</dbReference>
<evidence type="ECO:0000256" key="9">
    <source>
        <dbReference type="ARBA" id="ARBA00023242"/>
    </source>
</evidence>
<dbReference type="InterPro" id="IPR027417">
    <property type="entry name" value="P-loop_NTPase"/>
</dbReference>
<keyword evidence="8" id="KW-0694">RNA-binding</keyword>
<evidence type="ECO:0000313" key="17">
    <source>
        <dbReference type="EMBL" id="GAB1320069.1"/>
    </source>
</evidence>
<dbReference type="Pfam" id="PF00270">
    <property type="entry name" value="DEAD"/>
    <property type="match status" value="1"/>
</dbReference>
<keyword evidence="7" id="KW-0067">ATP-binding</keyword>
<gene>
    <name evidence="17" type="primary">DRS1_1</name>
    <name evidence="17" type="ORF">MFIFM68171_10279</name>
</gene>
<feature type="domain" description="Helicase C-terminal" evidence="15">
    <location>
        <begin position="526"/>
        <end position="705"/>
    </location>
</feature>
<protein>
    <recommendedName>
        <fullName evidence="2">RNA helicase</fullName>
        <ecNumber evidence="2">3.6.4.13</ecNumber>
    </recommendedName>
</protein>
<evidence type="ECO:0000256" key="2">
    <source>
        <dbReference type="ARBA" id="ARBA00012552"/>
    </source>
</evidence>
<feature type="compositionally biased region" description="Basic and acidic residues" evidence="13">
    <location>
        <begin position="268"/>
        <end position="285"/>
    </location>
</feature>
<feature type="compositionally biased region" description="Low complexity" evidence="13">
    <location>
        <begin position="37"/>
        <end position="46"/>
    </location>
</feature>
<dbReference type="InterPro" id="IPR000629">
    <property type="entry name" value="RNA-helicase_DEAD-box_CS"/>
</dbReference>
<dbReference type="EC" id="3.6.4.13" evidence="2"/>
<dbReference type="PROSITE" id="PS51194">
    <property type="entry name" value="HELICASE_CTER"/>
    <property type="match status" value="1"/>
</dbReference>
<evidence type="ECO:0000256" key="6">
    <source>
        <dbReference type="ARBA" id="ARBA00022806"/>
    </source>
</evidence>
<feature type="compositionally biased region" description="Basic and acidic residues" evidence="13">
    <location>
        <begin position="761"/>
        <end position="790"/>
    </location>
</feature>
<evidence type="ECO:0000256" key="13">
    <source>
        <dbReference type="SAM" id="MobiDB-lite"/>
    </source>
</evidence>
<evidence type="ECO:0000256" key="4">
    <source>
        <dbReference type="ARBA" id="ARBA00022741"/>
    </source>
</evidence>
<evidence type="ECO:0000256" key="11">
    <source>
        <dbReference type="PROSITE-ProRule" id="PRU00552"/>
    </source>
</evidence>
<dbReference type="CDD" id="cd17947">
    <property type="entry name" value="DEADc_DDX27"/>
    <property type="match status" value="1"/>
</dbReference>
<reference evidence="17 18" key="1">
    <citation type="submission" date="2024-09" db="EMBL/GenBank/DDBJ databases">
        <title>Itraconazole resistance in Madurella fahalii resulting from another homologue of gene encoding cytochrome P450 14-alpha sterol demethylase (CYP51).</title>
        <authorList>
            <person name="Yoshioka I."/>
            <person name="Fahal A.H."/>
            <person name="Kaneko S."/>
            <person name="Yaguchi T."/>
        </authorList>
    </citation>
    <scope>NUCLEOTIDE SEQUENCE [LARGE SCALE GENOMIC DNA]</scope>
    <source>
        <strain evidence="17 18">IFM 68171</strain>
    </source>
</reference>
<comment type="subcellular location">
    <subcellularLocation>
        <location evidence="1">Nucleus</location>
    </subcellularLocation>
</comment>
<feature type="compositionally biased region" description="Basic residues" evidence="13">
    <location>
        <begin position="59"/>
        <end position="71"/>
    </location>
</feature>
<feature type="compositionally biased region" description="Basic and acidic residues" evidence="13">
    <location>
        <begin position="723"/>
        <end position="742"/>
    </location>
</feature>
<feature type="compositionally biased region" description="Basic residues" evidence="13">
    <location>
        <begin position="797"/>
        <end position="817"/>
    </location>
</feature>
<dbReference type="RefSeq" id="XP_070921799.1">
    <property type="nucleotide sequence ID" value="XM_071065698.1"/>
</dbReference>
<dbReference type="PROSITE" id="PS00039">
    <property type="entry name" value="DEAD_ATP_HELICASE"/>
    <property type="match status" value="1"/>
</dbReference>
<dbReference type="EMBL" id="BAAFSV010000006">
    <property type="protein sequence ID" value="GAB1320069.1"/>
    <property type="molecule type" value="Genomic_DNA"/>
</dbReference>
<proteinExistence type="predicted"/>
<evidence type="ECO:0000256" key="3">
    <source>
        <dbReference type="ARBA" id="ARBA00022517"/>
    </source>
</evidence>
<dbReference type="InterPro" id="IPR001650">
    <property type="entry name" value="Helicase_C-like"/>
</dbReference>
<feature type="compositionally biased region" description="Acidic residues" evidence="13">
    <location>
        <begin position="97"/>
        <end position="107"/>
    </location>
</feature>
<feature type="compositionally biased region" description="Acidic residues" evidence="13">
    <location>
        <begin position="164"/>
        <end position="191"/>
    </location>
</feature>
<evidence type="ECO:0000259" key="16">
    <source>
        <dbReference type="PROSITE" id="PS51195"/>
    </source>
</evidence>
<feature type="region of interest" description="Disordered" evidence="13">
    <location>
        <begin position="723"/>
        <end position="817"/>
    </location>
</feature>
<dbReference type="Proteomes" id="UP001628179">
    <property type="component" value="Unassembled WGS sequence"/>
</dbReference>
<feature type="compositionally biased region" description="Acidic residues" evidence="13">
    <location>
        <begin position="77"/>
        <end position="90"/>
    </location>
</feature>
<evidence type="ECO:0000256" key="1">
    <source>
        <dbReference type="ARBA" id="ARBA00004123"/>
    </source>
</evidence>
<feature type="region of interest" description="Disordered" evidence="13">
    <location>
        <begin position="37"/>
        <end position="107"/>
    </location>
</feature>
<keyword evidence="18" id="KW-1185">Reference proteome</keyword>